<dbReference type="InterPro" id="IPR009939">
    <property type="entry name" value="Chitosanase_fungal"/>
</dbReference>
<dbReference type="EMBL" id="MVGC01000453">
    <property type="protein sequence ID" value="RJE19078.1"/>
    <property type="molecule type" value="Genomic_DNA"/>
</dbReference>
<dbReference type="PANTHER" id="PTHR42061:SF9">
    <property type="entry name" value="ENDO-CHITOSANASE"/>
    <property type="match status" value="1"/>
</dbReference>
<evidence type="ECO:0000256" key="5">
    <source>
        <dbReference type="ARBA" id="ARBA00022729"/>
    </source>
</evidence>
<keyword evidence="8 10" id="KW-0326">Glycosidase</keyword>
<evidence type="ECO:0000256" key="6">
    <source>
        <dbReference type="ARBA" id="ARBA00022801"/>
    </source>
</evidence>
<evidence type="ECO:0000256" key="4">
    <source>
        <dbReference type="ARBA" id="ARBA00022525"/>
    </source>
</evidence>
<keyword evidence="12" id="KW-1185">Reference proteome</keyword>
<dbReference type="PANTHER" id="PTHR42061">
    <property type="entry name" value="ENDO-CHITOSANASE"/>
    <property type="match status" value="1"/>
</dbReference>
<evidence type="ECO:0000256" key="1">
    <source>
        <dbReference type="ARBA" id="ARBA00000405"/>
    </source>
</evidence>
<protein>
    <recommendedName>
        <fullName evidence="10">Endo-chitosanase</fullName>
        <ecNumber evidence="10">3.2.1.132</ecNumber>
    </recommendedName>
</protein>
<feature type="chain" id="PRO_5017105381" description="Endo-chitosanase" evidence="10">
    <location>
        <begin position="18"/>
        <end position="241"/>
    </location>
</feature>
<dbReference type="OrthoDB" id="4756206at2759"/>
<sequence>MYLKPVAFVSLMATAMAYDLPDNMNTIYQNHKSGKCNNKLAGGLSNGVSSSSGAYAYCGDIPNAIFLHTSKHGGSYADMDIDCDGSNIHGGDCGDDPTGQGETAFKSQVQQYGIDDLDATVHPYVVFGNEGGDVEFDPQEYGMQPLGIMAVVCDGKLIYGIWGDTNGGTSTGESSISLAQLCFPDDNISGDNGHSGDDVLYIGFMGDDTVPTNADWQAGDAQTFMDSIKEQGDQLVAKLQA</sequence>
<dbReference type="AlphaFoldDB" id="A0A3A2Z7K3"/>
<name>A0A3A2Z7K3_9EURO</name>
<dbReference type="GO" id="GO:0005576">
    <property type="term" value="C:extracellular region"/>
    <property type="evidence" value="ECO:0007669"/>
    <property type="project" value="UniProtKB-SubCell"/>
</dbReference>
<dbReference type="EC" id="3.2.1.132" evidence="10"/>
<comment type="similarity">
    <text evidence="3 10">Belongs to the glycosyl hydrolase 75 family.</text>
</comment>
<dbReference type="Proteomes" id="UP000266188">
    <property type="component" value="Unassembled WGS sequence"/>
</dbReference>
<keyword evidence="4" id="KW-0964">Secreted</keyword>
<reference evidence="12" key="1">
    <citation type="submission" date="2017-02" db="EMBL/GenBank/DDBJ databases">
        <authorList>
            <person name="Tafer H."/>
            <person name="Lopandic K."/>
        </authorList>
    </citation>
    <scope>NUCLEOTIDE SEQUENCE [LARGE SCALE GENOMIC DNA]</scope>
    <source>
        <strain evidence="12">CBS 366.77</strain>
    </source>
</reference>
<evidence type="ECO:0000256" key="2">
    <source>
        <dbReference type="ARBA" id="ARBA00004613"/>
    </source>
</evidence>
<evidence type="ECO:0000256" key="3">
    <source>
        <dbReference type="ARBA" id="ARBA00007799"/>
    </source>
</evidence>
<comment type="catalytic activity">
    <reaction evidence="1 10">
        <text>Endohydrolysis of beta-(1-&gt;4)-linkages between D-glucosamine residues in a partly acetylated chitosan.</text>
        <dbReference type="EC" id="3.2.1.132"/>
    </reaction>
</comment>
<comment type="caution">
    <text evidence="11">The sequence shown here is derived from an EMBL/GenBank/DDBJ whole genome shotgun (WGS) entry which is preliminary data.</text>
</comment>
<comment type="function">
    <text evidence="10">Chitosanase catalyzing the endo-type cleavage of chitosan, the deacylated form of chitin. Chitosanase may be crucial in the degradation of the deacetylated portion of chitin in the fungal cell wall.</text>
</comment>
<feature type="signal peptide" evidence="10">
    <location>
        <begin position="1"/>
        <end position="17"/>
    </location>
</feature>
<evidence type="ECO:0000256" key="7">
    <source>
        <dbReference type="ARBA" id="ARBA00023277"/>
    </source>
</evidence>
<evidence type="ECO:0000313" key="12">
    <source>
        <dbReference type="Proteomes" id="UP000266188"/>
    </source>
</evidence>
<proteinExistence type="inferred from homology"/>
<keyword evidence="7" id="KW-0119">Carbohydrate metabolism</keyword>
<evidence type="ECO:0000256" key="9">
    <source>
        <dbReference type="ARBA" id="ARBA00023326"/>
    </source>
</evidence>
<dbReference type="Pfam" id="PF07335">
    <property type="entry name" value="Glyco_hydro_75"/>
    <property type="match status" value="1"/>
</dbReference>
<keyword evidence="6 10" id="KW-0378">Hydrolase</keyword>
<comment type="subcellular location">
    <subcellularLocation>
        <location evidence="2 10">Secreted</location>
    </subcellularLocation>
</comment>
<evidence type="ECO:0000313" key="11">
    <source>
        <dbReference type="EMBL" id="RJE19078.1"/>
    </source>
</evidence>
<dbReference type="GO" id="GO:0016977">
    <property type="term" value="F:chitosanase activity"/>
    <property type="evidence" value="ECO:0007669"/>
    <property type="project" value="UniProtKB-EC"/>
</dbReference>
<keyword evidence="5 10" id="KW-0732">Signal</keyword>
<organism evidence="11 12">
    <name type="scientific">Aspergillus sclerotialis</name>
    <dbReference type="NCBI Taxonomy" id="2070753"/>
    <lineage>
        <taxon>Eukaryota</taxon>
        <taxon>Fungi</taxon>
        <taxon>Dikarya</taxon>
        <taxon>Ascomycota</taxon>
        <taxon>Pezizomycotina</taxon>
        <taxon>Eurotiomycetes</taxon>
        <taxon>Eurotiomycetidae</taxon>
        <taxon>Eurotiales</taxon>
        <taxon>Aspergillaceae</taxon>
        <taxon>Aspergillus</taxon>
        <taxon>Aspergillus subgen. Polypaecilum</taxon>
    </lineage>
</organism>
<accession>A0A3A2Z7K3</accession>
<evidence type="ECO:0000256" key="8">
    <source>
        <dbReference type="ARBA" id="ARBA00023295"/>
    </source>
</evidence>
<gene>
    <name evidence="11" type="ORF">PHISCL_08586</name>
</gene>
<dbReference type="GO" id="GO:0000272">
    <property type="term" value="P:polysaccharide catabolic process"/>
    <property type="evidence" value="ECO:0007669"/>
    <property type="project" value="UniProtKB-KW"/>
</dbReference>
<keyword evidence="9 10" id="KW-0624">Polysaccharide degradation</keyword>
<evidence type="ECO:0000256" key="10">
    <source>
        <dbReference type="RuleBase" id="RU361208"/>
    </source>
</evidence>